<feature type="region of interest" description="Disordered" evidence="5">
    <location>
        <begin position="369"/>
        <end position="393"/>
    </location>
</feature>
<comment type="similarity">
    <text evidence="1">Belongs to the CAND family.</text>
</comment>
<organism evidence="7 8">
    <name type="scientific">Calicophoron daubneyi</name>
    <name type="common">Rumen fluke</name>
    <name type="synonym">Paramphistomum daubneyi</name>
    <dbReference type="NCBI Taxonomy" id="300641"/>
    <lineage>
        <taxon>Eukaryota</taxon>
        <taxon>Metazoa</taxon>
        <taxon>Spiralia</taxon>
        <taxon>Lophotrochozoa</taxon>
        <taxon>Platyhelminthes</taxon>
        <taxon>Trematoda</taxon>
        <taxon>Digenea</taxon>
        <taxon>Plagiorchiida</taxon>
        <taxon>Pronocephalata</taxon>
        <taxon>Paramphistomoidea</taxon>
        <taxon>Paramphistomidae</taxon>
        <taxon>Calicophoron</taxon>
    </lineage>
</organism>
<protein>
    <recommendedName>
        <fullName evidence="6">TATA-binding protein interacting (TIP20) domain-containing protein</fullName>
    </recommendedName>
</protein>
<dbReference type="SUPFAM" id="SSF48371">
    <property type="entry name" value="ARM repeat"/>
    <property type="match status" value="1"/>
</dbReference>
<evidence type="ECO:0000313" key="7">
    <source>
        <dbReference type="EMBL" id="CAL5129398.1"/>
    </source>
</evidence>
<dbReference type="Pfam" id="PF25782">
    <property type="entry name" value="TPR_CAND1"/>
    <property type="match status" value="1"/>
</dbReference>
<keyword evidence="3" id="KW-0833">Ubl conjugation pathway</keyword>
<comment type="caution">
    <text evidence="7">The sequence shown here is derived from an EMBL/GenBank/DDBJ whole genome shotgun (WGS) entry which is preliminary data.</text>
</comment>
<gene>
    <name evidence="7" type="ORF">CDAUBV1_LOCUS326</name>
</gene>
<evidence type="ECO:0000256" key="3">
    <source>
        <dbReference type="ARBA" id="ARBA00022786"/>
    </source>
</evidence>
<feature type="region of interest" description="Disordered" evidence="5">
    <location>
        <begin position="1445"/>
        <end position="1464"/>
    </location>
</feature>
<feature type="repeat" description="HEAT" evidence="4">
    <location>
        <begin position="52"/>
        <end position="89"/>
    </location>
</feature>
<dbReference type="GO" id="GO:0010265">
    <property type="term" value="P:SCF complex assembly"/>
    <property type="evidence" value="ECO:0007669"/>
    <property type="project" value="InterPro"/>
</dbReference>
<feature type="domain" description="TATA-binding protein interacting (TIP20)" evidence="6">
    <location>
        <begin position="1270"/>
        <end position="1416"/>
    </location>
</feature>
<dbReference type="Pfam" id="PF08623">
    <property type="entry name" value="TIP120"/>
    <property type="match status" value="1"/>
</dbReference>
<dbReference type="InterPro" id="IPR021133">
    <property type="entry name" value="HEAT_type_2"/>
</dbReference>
<proteinExistence type="inferred from homology"/>
<name>A0AAV2SW70_CALDB</name>
<evidence type="ECO:0000259" key="6">
    <source>
        <dbReference type="Pfam" id="PF08623"/>
    </source>
</evidence>
<dbReference type="Proteomes" id="UP001497525">
    <property type="component" value="Unassembled WGS sequence"/>
</dbReference>
<dbReference type="PANTHER" id="PTHR12696">
    <property type="entry name" value="TIP120"/>
    <property type="match status" value="1"/>
</dbReference>
<dbReference type="InterPro" id="IPR013932">
    <property type="entry name" value="TATA-bd_TIP120"/>
</dbReference>
<keyword evidence="2" id="KW-0677">Repeat</keyword>
<sequence length="1464" mass="160470">MMVDTGTSKSVGALLEKMGATDTDYRFMAINDLINELQSDSLRLDSQSEKRVVGLVLRLLRDPSGEVQSLAVKSLGPLTSRVKDQQVVSIVKDLVGTMDKSGNEQLRGICSIGLKTVVNALPSVLDSAIVQSAIKEALDPLLHMVLSHSDDNVRVEACEVLAEMINHFGSQLSNHHMDLLDCMLSSLNCPQNALRKRAIQALGGLAWSVPQKHFASIIAYLLTRLENAPIFSSKRPTRNQEQIAAFITESPLLQRPHLAAQIKQPANTELVKTLLQCLNTVSRHVLRVPQYTLPVLETLASILQPSGSGSSEMDDIHELAIQTLETLIRRCPRAVLPMLPELICLLCERLQYDPNYDYSVNDTEMDQIAIDNGDGDLDESEEDEADDYSDDEDSSWKVRRAAARALEAIIIAYPEMTSDFYTNIGPLLIRRFEEHEEPVRLTIFSCLGTLLRQTRLLSVSVQSNYSTLCLLANPMRRHSEGFPRAVIASDPRSESYVSELQAQLEDPTSAQYRLLNLLPGLCQAIHKQAALFSRKKSRNVSAPGRGAPGAQHAAFMLYRDVALALPGHLGQYLDDILGLIHTRSKDPSTNNTVKMDMVNLVALLLGTHLTKFFETKLDLLVELAVWAVNDHFYRVALEGLELVQLLSTKLRHLDGEKYAMTLFVPLFNQLQANDRDLELKEKAIASAAVFIGQIGDLLSSNLNSCLDVICKRLMNELTRLSAVRAIHIIAVSPLKLPLDNFLPSASDTIATFLSKSDRILRLSTLRCLYTIWLKHPQLVGPNCLQVVLSLIPKLLISEQDLQTAQLAIHLVALLLESGGPLSEQVSQFITSNVFLEPLIGLAHSPLLRGQALEAMLRLMRAVGQRSSRNEKEHMVTTLFLVRLLGPLNGSGLLAGNTVPASSQGSLHKDALPSLAQCVAELLGELPLETPSNLNVVPGSVPSLNVAVDRLLIAVKNPSSSSTQTYLNLLILGELGRKLDLSNRADLRELLITCLSSSQSHTAAPNRPATSGTMNSTEEVKPAAALSLGRLVVGSPETLLPFLVGRISAAAGVSSASGTVSTNQHQLYHLLQALREVLLNLAGVGTNNTLRTHLDSIWSLLIINAGLPEEGTRNVVAECLGRLILVSPRQLMDRLRQQLNSPEASVSPLIRCTLVTAVKFVLIVTDIDIGSQTQATGLCRQESLDWTVGSVASCSSRPNSITSTSAATLAELETVLRSDHPPPLLDFLSRLADPDLLVRRAALVALNTAAHHRPSLIRPLLNMPLGQGGNSTLLTLLYGETVIRKELIREVEMGPFKHQEDDGLDLRKCAFECMSTLLDSCLDKLTMAQFLEPLIDGLKDHTDIKLLCYQILQRIAHIRPLEIAAKMEALAAPLKGVLLSKPKEDSVKQEMEKMQELSRCAISVIVSFKSIDDIDKNRFYLDLLHTIEADPTLKPLYIQTLSNETASTSGSSSKRVHPGLLTNRG</sequence>
<evidence type="ECO:0000256" key="5">
    <source>
        <dbReference type="SAM" id="MobiDB-lite"/>
    </source>
</evidence>
<dbReference type="InterPro" id="IPR016024">
    <property type="entry name" value="ARM-type_fold"/>
</dbReference>
<accession>A0AAV2SW70</accession>
<evidence type="ECO:0000256" key="4">
    <source>
        <dbReference type="PROSITE-ProRule" id="PRU00103"/>
    </source>
</evidence>
<dbReference type="InterPro" id="IPR039852">
    <property type="entry name" value="CAND1/CAND2"/>
</dbReference>
<evidence type="ECO:0000313" key="8">
    <source>
        <dbReference type="Proteomes" id="UP001497525"/>
    </source>
</evidence>
<dbReference type="PROSITE" id="PS50077">
    <property type="entry name" value="HEAT_REPEAT"/>
    <property type="match status" value="1"/>
</dbReference>
<dbReference type="InterPro" id="IPR011989">
    <property type="entry name" value="ARM-like"/>
</dbReference>
<dbReference type="EMBL" id="CAXLJL010000001">
    <property type="protein sequence ID" value="CAL5129398.1"/>
    <property type="molecule type" value="Genomic_DNA"/>
</dbReference>
<feature type="compositionally biased region" description="Acidic residues" evidence="5">
    <location>
        <begin position="373"/>
        <end position="393"/>
    </location>
</feature>
<evidence type="ECO:0000256" key="2">
    <source>
        <dbReference type="ARBA" id="ARBA00022737"/>
    </source>
</evidence>
<dbReference type="Gene3D" id="1.25.10.10">
    <property type="entry name" value="Leucine-rich Repeat Variant"/>
    <property type="match status" value="1"/>
</dbReference>
<reference evidence="7" key="1">
    <citation type="submission" date="2024-06" db="EMBL/GenBank/DDBJ databases">
        <authorList>
            <person name="Liu X."/>
            <person name="Lenzi L."/>
            <person name="Haldenby T S."/>
            <person name="Uol C."/>
        </authorList>
    </citation>
    <scope>NUCLEOTIDE SEQUENCE</scope>
</reference>
<evidence type="ECO:0000256" key="1">
    <source>
        <dbReference type="ARBA" id="ARBA00007657"/>
    </source>
</evidence>